<gene>
    <name evidence="1" type="ORF">HUG12_09795</name>
</gene>
<dbReference type="Proteomes" id="UP000509626">
    <property type="component" value="Chromosome"/>
</dbReference>
<sequence>MEMVFLDALDLAIVPVPGLLFLREFQVREHRVLLDLEGGVGFIRDLVLLVFFVEELDELADGGQLFGCLDLLVEFADELGLVAVAELEGWEVADALPVGGGGACAVPGVLAPLLEEGFEVVDIRECVAVDQVSPVFPERGPWCVCGIDAWLVVVSIECEADRILHLYFFAGGITGLGDFKMAVSSFGDGLTLPERFLVVDVHLVHRAVVPASRFTVVPWPLDNDVGEILVVVVGVGVVSLHWYLPLRQFCARILLTRAAPSHWRCNGTKAKC</sequence>
<accession>A0A7D5QAR8</accession>
<keyword evidence="2" id="KW-1185">Reference proteome</keyword>
<reference evidence="1 2" key="1">
    <citation type="submission" date="2020-06" db="EMBL/GenBank/DDBJ databases">
        <title>NJ-3-1, isolated from saline soil.</title>
        <authorList>
            <person name="Cui H.L."/>
            <person name="Shi X."/>
        </authorList>
    </citation>
    <scope>NUCLEOTIDE SEQUENCE [LARGE SCALE GENOMIC DNA]</scope>
    <source>
        <strain evidence="1 2">NJ-3-1</strain>
    </source>
</reference>
<evidence type="ECO:0000313" key="2">
    <source>
        <dbReference type="Proteomes" id="UP000509626"/>
    </source>
</evidence>
<dbReference type="AlphaFoldDB" id="A0A7D5QAR8"/>
<dbReference type="EMBL" id="CP058579">
    <property type="protein sequence ID" value="QLG61998.1"/>
    <property type="molecule type" value="Genomic_DNA"/>
</dbReference>
<organism evidence="1 2">
    <name type="scientific">Halorarum salinum</name>
    <dbReference type="NCBI Taxonomy" id="2743089"/>
    <lineage>
        <taxon>Archaea</taxon>
        <taxon>Methanobacteriati</taxon>
        <taxon>Methanobacteriota</taxon>
        <taxon>Stenosarchaea group</taxon>
        <taxon>Halobacteria</taxon>
        <taxon>Halobacteriales</taxon>
        <taxon>Haloferacaceae</taxon>
        <taxon>Halorarum</taxon>
    </lineage>
</organism>
<proteinExistence type="predicted"/>
<dbReference type="KEGG" id="halu:HUG12_09795"/>
<name>A0A7D5QAR8_9EURY</name>
<evidence type="ECO:0000313" key="1">
    <source>
        <dbReference type="EMBL" id="QLG61998.1"/>
    </source>
</evidence>
<protein>
    <submittedName>
        <fullName evidence="1">Uncharacterized protein</fullName>
    </submittedName>
</protein>